<organism evidence="2">
    <name type="scientific">Kwoniella pini CBS 10737</name>
    <dbReference type="NCBI Taxonomy" id="1296096"/>
    <lineage>
        <taxon>Eukaryota</taxon>
        <taxon>Fungi</taxon>
        <taxon>Dikarya</taxon>
        <taxon>Basidiomycota</taxon>
        <taxon>Agaricomycotina</taxon>
        <taxon>Tremellomycetes</taxon>
        <taxon>Tremellales</taxon>
        <taxon>Cryptococcaceae</taxon>
        <taxon>Kwoniella</taxon>
    </lineage>
</organism>
<evidence type="ECO:0000313" key="3">
    <source>
        <dbReference type="EMBL" id="WWC69589.1"/>
    </source>
</evidence>
<gene>
    <name evidence="2" type="ORF">I206_01464</name>
    <name evidence="3" type="ORF">I206_103532</name>
</gene>
<dbReference type="Gene3D" id="3.20.20.150">
    <property type="entry name" value="Divalent-metal-dependent TIM barrel enzymes"/>
    <property type="match status" value="1"/>
</dbReference>
<dbReference type="Pfam" id="PF01261">
    <property type="entry name" value="AP_endonuc_2"/>
    <property type="match status" value="1"/>
</dbReference>
<dbReference type="RefSeq" id="XP_019013398.1">
    <property type="nucleotide sequence ID" value="XM_019153237.1"/>
</dbReference>
<dbReference type="EMBL" id="KI894008">
    <property type="protein sequence ID" value="OCF52179.1"/>
    <property type="molecule type" value="Genomic_DNA"/>
</dbReference>
<reference evidence="2" key="3">
    <citation type="submission" date="2016-07" db="EMBL/GenBank/DDBJ databases">
        <title>Evolution of pathogenesis and genome organization in the Tremellales.</title>
        <authorList>
            <person name="Cuomo C."/>
            <person name="Litvintseva A."/>
            <person name="Heitman J."/>
            <person name="Chen Y."/>
            <person name="Sun S."/>
            <person name="Springer D."/>
            <person name="Dromer F."/>
            <person name="Young S."/>
            <person name="Zeng Q."/>
            <person name="Chapman S."/>
            <person name="Gujja S."/>
            <person name="Saif S."/>
            <person name="Birren B."/>
        </authorList>
    </citation>
    <scope>NUCLEOTIDE SEQUENCE</scope>
    <source>
        <strain evidence="2">CBS 10737</strain>
    </source>
</reference>
<evidence type="ECO:0000313" key="4">
    <source>
        <dbReference type="Proteomes" id="UP000094020"/>
    </source>
</evidence>
<protein>
    <submittedName>
        <fullName evidence="2">3-dehydroshikimate dehydratase</fullName>
    </submittedName>
</protein>
<reference evidence="3" key="2">
    <citation type="submission" date="2013-07" db="EMBL/GenBank/DDBJ databases">
        <authorList>
            <consortium name="The Broad Institute Genome Sequencing Platform"/>
            <person name="Cuomo C."/>
            <person name="Litvintseva A."/>
            <person name="Chen Y."/>
            <person name="Heitman J."/>
            <person name="Sun S."/>
            <person name="Springer D."/>
            <person name="Dromer F."/>
            <person name="Young S.K."/>
            <person name="Zeng Q."/>
            <person name="Gargeya S."/>
            <person name="Fitzgerald M."/>
            <person name="Abouelleil A."/>
            <person name="Alvarado L."/>
            <person name="Berlin A.M."/>
            <person name="Chapman S.B."/>
            <person name="Dewar J."/>
            <person name="Goldberg J."/>
            <person name="Griggs A."/>
            <person name="Gujja S."/>
            <person name="Hansen M."/>
            <person name="Howarth C."/>
            <person name="Imamovic A."/>
            <person name="Larimer J."/>
            <person name="McCowan C."/>
            <person name="Murphy C."/>
            <person name="Pearson M."/>
            <person name="Priest M."/>
            <person name="Roberts A."/>
            <person name="Saif S."/>
            <person name="Shea T."/>
            <person name="Sykes S."/>
            <person name="Wortman J."/>
            <person name="Nusbaum C."/>
            <person name="Birren B."/>
        </authorList>
    </citation>
    <scope>NUCLEOTIDE SEQUENCE</scope>
    <source>
        <strain evidence="3">CBS 10737</strain>
    </source>
</reference>
<proteinExistence type="predicted"/>
<reference evidence="3" key="4">
    <citation type="submission" date="2024-02" db="EMBL/GenBank/DDBJ databases">
        <title>Comparative genomics of Cryptococcus and Kwoniella reveals pathogenesis evolution and contrasting modes of karyotype evolution via chromosome fusion or intercentromeric recombination.</title>
        <authorList>
            <person name="Coelho M.A."/>
            <person name="David-Palma M."/>
            <person name="Shea T."/>
            <person name="Bowers K."/>
            <person name="McGinley-Smith S."/>
            <person name="Mohammad A.W."/>
            <person name="Gnirke A."/>
            <person name="Yurkov A.M."/>
            <person name="Nowrousian M."/>
            <person name="Sun S."/>
            <person name="Cuomo C.A."/>
            <person name="Heitman J."/>
        </authorList>
    </citation>
    <scope>NUCLEOTIDE SEQUENCE</scope>
    <source>
        <strain evidence="3">CBS 10737</strain>
    </source>
</reference>
<dbReference type="Proteomes" id="UP000094020">
    <property type="component" value="Chromosome 4"/>
</dbReference>
<keyword evidence="4" id="KW-1185">Reference proteome</keyword>
<accession>A0A1B9I9E8</accession>
<dbReference type="PANTHER" id="PTHR12110:SF21">
    <property type="entry name" value="XYLOSE ISOMERASE-LIKE TIM BARREL DOMAIN-CONTAINING PROTEIN"/>
    <property type="match status" value="1"/>
</dbReference>
<dbReference type="InterPro" id="IPR036237">
    <property type="entry name" value="Xyl_isomerase-like_sf"/>
</dbReference>
<dbReference type="OrthoDB" id="5360893at2759"/>
<evidence type="ECO:0000313" key="2">
    <source>
        <dbReference type="EMBL" id="OCF52179.1"/>
    </source>
</evidence>
<dbReference type="EMBL" id="CP144522">
    <property type="protein sequence ID" value="WWC69589.1"/>
    <property type="molecule type" value="Genomic_DNA"/>
</dbReference>
<dbReference type="SUPFAM" id="SSF51658">
    <property type="entry name" value="Xylose isomerase-like"/>
    <property type="match status" value="1"/>
</dbReference>
<name>A0A1B9I9E8_9TREE</name>
<sequence>MTGILEKYRIGVATASLGMTKSHTLPLKFAALRKAGYKYAEVGFGDYMAWVRERNPNLPPSSCPPEWKEADEPDPSDTEIWNAMYAEATGFLQMARDHDLSVLAIQPLNQFDGWPEGSKRADWVKRKAEKWLTLCSRLKVELIQVGANDYAEANAPDSKTSEDLRWLAELGASLEPPVKIAYEPWCFSKRVNTWEKAWELVQLANHPNLGMCIDVAHFPLAPSYGWNPATGEGWEIKQNDEMLDRLKEVPGEKIFYLEISDVLKPVIPLGKGSSFDEWNDENKPPRGDIFTWSICGRPLPFVGKDAGRNVKSEDDLGGGRVLESVKAILSTGFKGPIMWEFFEAISMEKDDSDVPEIYAQACRVAEKALDEQLTRRTKQL</sequence>
<dbReference type="AlphaFoldDB" id="A0A1B9I9E8"/>
<reference evidence="2" key="1">
    <citation type="submission" date="2013-07" db="EMBL/GenBank/DDBJ databases">
        <title>The Genome Sequence of Cryptococcus pinus CBS10737.</title>
        <authorList>
            <consortium name="The Broad Institute Genome Sequencing Platform"/>
            <person name="Cuomo C."/>
            <person name="Litvintseva A."/>
            <person name="Chen Y."/>
            <person name="Heitman J."/>
            <person name="Sun S."/>
            <person name="Springer D."/>
            <person name="Dromer F."/>
            <person name="Young S.K."/>
            <person name="Zeng Q."/>
            <person name="Gargeya S."/>
            <person name="Fitzgerald M."/>
            <person name="Abouelleil A."/>
            <person name="Alvarado L."/>
            <person name="Berlin A.M."/>
            <person name="Chapman S.B."/>
            <person name="Dewar J."/>
            <person name="Goldberg J."/>
            <person name="Griggs A."/>
            <person name="Gujja S."/>
            <person name="Hansen M."/>
            <person name="Howarth C."/>
            <person name="Imamovic A."/>
            <person name="Larimer J."/>
            <person name="McCowan C."/>
            <person name="Murphy C."/>
            <person name="Pearson M."/>
            <person name="Priest M."/>
            <person name="Roberts A."/>
            <person name="Saif S."/>
            <person name="Shea T."/>
            <person name="Sykes S."/>
            <person name="Wortman J."/>
            <person name="Nusbaum C."/>
            <person name="Birren B."/>
        </authorList>
    </citation>
    <scope>NUCLEOTIDE SEQUENCE [LARGE SCALE GENOMIC DNA]</scope>
    <source>
        <strain evidence="2">CBS 10737</strain>
    </source>
</reference>
<dbReference type="PANTHER" id="PTHR12110">
    <property type="entry name" value="HYDROXYPYRUVATE ISOMERASE"/>
    <property type="match status" value="1"/>
</dbReference>
<dbReference type="KEGG" id="kpin:30169833"/>
<dbReference type="STRING" id="1296096.A0A1B9I9E8"/>
<evidence type="ECO:0000259" key="1">
    <source>
        <dbReference type="Pfam" id="PF01261"/>
    </source>
</evidence>
<feature type="domain" description="Xylose isomerase-like TIM barrel" evidence="1">
    <location>
        <begin position="80"/>
        <end position="343"/>
    </location>
</feature>
<dbReference type="InterPro" id="IPR013022">
    <property type="entry name" value="Xyl_isomerase-like_TIM-brl"/>
</dbReference>
<dbReference type="GeneID" id="30169833"/>
<dbReference type="InterPro" id="IPR050312">
    <property type="entry name" value="IolE/XylAMocC-like"/>
</dbReference>